<keyword evidence="2" id="KW-0902">Two-component regulatory system</keyword>
<keyword evidence="1 6" id="KW-0597">Phosphoprotein</keyword>
<proteinExistence type="predicted"/>
<dbReference type="KEGG" id="ttr:Tter_2191"/>
<name>D1CH70_THET1</name>
<keyword evidence="5" id="KW-0804">Transcription</keyword>
<sequence>MENAGRVLVVDDDRVTRRIVSVKLSGLGYTVDEASDGQEALEMIASGELPTLVIVDQSMPRLTGLELVRAIRSHQDERVAALPIIMLTSHQSEEAIVRGLEAGVDDYVIKPFSPNELAARVRTVLWRCQRAAGRREPLA</sequence>
<gene>
    <name evidence="8" type="ordered locus">Tter_2191</name>
</gene>
<feature type="modified residue" description="4-aspartylphosphate" evidence="6">
    <location>
        <position position="56"/>
    </location>
</feature>
<dbReference type="GO" id="GO:0000976">
    <property type="term" value="F:transcription cis-regulatory region binding"/>
    <property type="evidence" value="ECO:0007669"/>
    <property type="project" value="TreeGrafter"/>
</dbReference>
<dbReference type="InterPro" id="IPR011006">
    <property type="entry name" value="CheY-like_superfamily"/>
</dbReference>
<accession>D1CH70</accession>
<dbReference type="GO" id="GO:0000156">
    <property type="term" value="F:phosphorelay response regulator activity"/>
    <property type="evidence" value="ECO:0007669"/>
    <property type="project" value="TreeGrafter"/>
</dbReference>
<dbReference type="GO" id="GO:0006355">
    <property type="term" value="P:regulation of DNA-templated transcription"/>
    <property type="evidence" value="ECO:0007669"/>
    <property type="project" value="TreeGrafter"/>
</dbReference>
<evidence type="ECO:0000313" key="9">
    <source>
        <dbReference type="Proteomes" id="UP000000323"/>
    </source>
</evidence>
<dbReference type="AlphaFoldDB" id="D1CH70"/>
<dbReference type="PROSITE" id="PS50110">
    <property type="entry name" value="RESPONSE_REGULATORY"/>
    <property type="match status" value="1"/>
</dbReference>
<reference evidence="9" key="1">
    <citation type="journal article" date="2010" name="Stand. Genomic Sci.">
        <title>Complete genome sequence of 'Thermobaculum terrenum' type strain (YNP1).</title>
        <authorList>
            <person name="Kiss H."/>
            <person name="Cleland D."/>
            <person name="Lapidus A."/>
            <person name="Lucas S."/>
            <person name="Glavina Del Rio T."/>
            <person name="Nolan M."/>
            <person name="Tice H."/>
            <person name="Han C."/>
            <person name="Goodwin L."/>
            <person name="Pitluck S."/>
            <person name="Liolios K."/>
            <person name="Ivanova N."/>
            <person name="Mavromatis K."/>
            <person name="Ovchinnikova G."/>
            <person name="Pati A."/>
            <person name="Chen A."/>
            <person name="Palaniappan K."/>
            <person name="Land M."/>
            <person name="Hauser L."/>
            <person name="Chang Y."/>
            <person name="Jeffries C."/>
            <person name="Lu M."/>
            <person name="Brettin T."/>
            <person name="Detter J."/>
            <person name="Goker M."/>
            <person name="Tindall B."/>
            <person name="Beck B."/>
            <person name="McDermott T."/>
            <person name="Woyke T."/>
            <person name="Bristow J."/>
            <person name="Eisen J."/>
            <person name="Markowitz V."/>
            <person name="Hugenholtz P."/>
            <person name="Kyrpides N."/>
            <person name="Klenk H."/>
            <person name="Cheng J."/>
        </authorList>
    </citation>
    <scope>NUCLEOTIDE SEQUENCE [LARGE SCALE GENOMIC DNA]</scope>
    <source>
        <strain evidence="9">ATCC BAA-798 / YNP1</strain>
    </source>
</reference>
<dbReference type="Gene3D" id="3.40.50.2300">
    <property type="match status" value="1"/>
</dbReference>
<keyword evidence="3" id="KW-0805">Transcription regulation</keyword>
<evidence type="ECO:0000256" key="4">
    <source>
        <dbReference type="ARBA" id="ARBA00023125"/>
    </source>
</evidence>
<dbReference type="Proteomes" id="UP000000323">
    <property type="component" value="Chromosome 2"/>
</dbReference>
<evidence type="ECO:0000313" key="8">
    <source>
        <dbReference type="EMBL" id="ACZ43091.1"/>
    </source>
</evidence>
<evidence type="ECO:0000256" key="6">
    <source>
        <dbReference type="PROSITE-ProRule" id="PRU00169"/>
    </source>
</evidence>
<evidence type="ECO:0000256" key="5">
    <source>
        <dbReference type="ARBA" id="ARBA00023163"/>
    </source>
</evidence>
<protein>
    <submittedName>
        <fullName evidence="8">Response regulator receiver protein</fullName>
    </submittedName>
</protein>
<dbReference type="HOGENOM" id="CLU_000445_69_9_0"/>
<dbReference type="InterPro" id="IPR039420">
    <property type="entry name" value="WalR-like"/>
</dbReference>
<dbReference type="SMART" id="SM00448">
    <property type="entry name" value="REC"/>
    <property type="match status" value="1"/>
</dbReference>
<dbReference type="SUPFAM" id="SSF52172">
    <property type="entry name" value="CheY-like"/>
    <property type="match status" value="1"/>
</dbReference>
<dbReference type="InterPro" id="IPR001789">
    <property type="entry name" value="Sig_transdc_resp-reg_receiver"/>
</dbReference>
<dbReference type="STRING" id="525904.Tter_2191"/>
<keyword evidence="9" id="KW-1185">Reference proteome</keyword>
<dbReference type="GO" id="GO:0032993">
    <property type="term" value="C:protein-DNA complex"/>
    <property type="evidence" value="ECO:0007669"/>
    <property type="project" value="TreeGrafter"/>
</dbReference>
<evidence type="ECO:0000259" key="7">
    <source>
        <dbReference type="PROSITE" id="PS50110"/>
    </source>
</evidence>
<dbReference type="PANTHER" id="PTHR48111">
    <property type="entry name" value="REGULATOR OF RPOS"/>
    <property type="match status" value="1"/>
</dbReference>
<evidence type="ECO:0000256" key="2">
    <source>
        <dbReference type="ARBA" id="ARBA00023012"/>
    </source>
</evidence>
<evidence type="ECO:0000256" key="3">
    <source>
        <dbReference type="ARBA" id="ARBA00023015"/>
    </source>
</evidence>
<dbReference type="PANTHER" id="PTHR48111:SF1">
    <property type="entry name" value="TWO-COMPONENT RESPONSE REGULATOR ORR33"/>
    <property type="match status" value="1"/>
</dbReference>
<feature type="domain" description="Response regulatory" evidence="7">
    <location>
        <begin position="6"/>
        <end position="125"/>
    </location>
</feature>
<evidence type="ECO:0000256" key="1">
    <source>
        <dbReference type="ARBA" id="ARBA00022553"/>
    </source>
</evidence>
<dbReference type="Pfam" id="PF00072">
    <property type="entry name" value="Response_reg"/>
    <property type="match status" value="1"/>
</dbReference>
<organism evidence="8 9">
    <name type="scientific">Thermobaculum terrenum (strain ATCC BAA-798 / CCMEE 7001 / YNP1)</name>
    <dbReference type="NCBI Taxonomy" id="525904"/>
    <lineage>
        <taxon>Bacteria</taxon>
        <taxon>Bacillati</taxon>
        <taxon>Chloroflexota</taxon>
        <taxon>Chloroflexia</taxon>
        <taxon>Candidatus Thermobaculales</taxon>
        <taxon>Candidatus Thermobaculaceae</taxon>
        <taxon>Thermobaculum</taxon>
    </lineage>
</organism>
<dbReference type="GO" id="GO:0005829">
    <property type="term" value="C:cytosol"/>
    <property type="evidence" value="ECO:0007669"/>
    <property type="project" value="TreeGrafter"/>
</dbReference>
<dbReference type="EMBL" id="CP001826">
    <property type="protein sequence ID" value="ACZ43091.1"/>
    <property type="molecule type" value="Genomic_DNA"/>
</dbReference>
<dbReference type="eggNOG" id="COG0745">
    <property type="taxonomic scope" value="Bacteria"/>
</dbReference>
<keyword evidence="4" id="KW-0238">DNA-binding</keyword>